<dbReference type="InterPro" id="IPR012347">
    <property type="entry name" value="Ferritin-like"/>
</dbReference>
<evidence type="ECO:0000259" key="2">
    <source>
        <dbReference type="Pfam" id="PF03713"/>
    </source>
</evidence>
<dbReference type="PANTHER" id="PTHR36933:SF1">
    <property type="entry name" value="SLL0788 PROTEIN"/>
    <property type="match status" value="1"/>
</dbReference>
<gene>
    <name evidence="3" type="ORF">E5K02_22685</name>
</gene>
<dbReference type="Pfam" id="PF03713">
    <property type="entry name" value="DUF305"/>
    <property type="match status" value="1"/>
</dbReference>
<protein>
    <submittedName>
        <fullName evidence="3">DUF305 domain-containing protein</fullName>
    </submittedName>
</protein>
<keyword evidence="4" id="KW-1185">Reference proteome</keyword>
<dbReference type="OrthoDB" id="8603558at2"/>
<dbReference type="Gene3D" id="1.20.1260.10">
    <property type="match status" value="2"/>
</dbReference>
<proteinExistence type="predicted"/>
<dbReference type="RefSeq" id="WP_135398292.1">
    <property type="nucleotide sequence ID" value="NZ_SRMB01000006.1"/>
</dbReference>
<feature type="domain" description="DUF305" evidence="2">
    <location>
        <begin position="73"/>
        <end position="218"/>
    </location>
</feature>
<dbReference type="Proteomes" id="UP000298471">
    <property type="component" value="Unassembled WGS sequence"/>
</dbReference>
<dbReference type="AlphaFoldDB" id="A0A4Z0PZ76"/>
<evidence type="ECO:0000313" key="3">
    <source>
        <dbReference type="EMBL" id="TGE22546.1"/>
    </source>
</evidence>
<feature type="region of interest" description="Disordered" evidence="1">
    <location>
        <begin position="26"/>
        <end position="53"/>
    </location>
</feature>
<sequence>MKNRCLFSALLIAVVQCLTGCNSESPDSAAHEADIHDQPKAAPAPAAAPPNPADSLQLLVRELDAVRRIGCWDDDFASLMAVHHAGAQRLAAVQLSQGKDSTLRAMAQHVVKSHEKDTHVLTLALRREPPAGQEYRPGNARDPFVRRIAAALAPLRQVPALPGSPDADFATLMELHHRSGVALAQAELAFGRNAELRDAARRIVRDQQQEIKQFQRWLKANSTGAAN</sequence>
<feature type="compositionally biased region" description="Basic and acidic residues" evidence="1">
    <location>
        <begin position="29"/>
        <end position="39"/>
    </location>
</feature>
<dbReference type="InterPro" id="IPR005183">
    <property type="entry name" value="DUF305_CopM-like"/>
</dbReference>
<organism evidence="3 4">
    <name type="scientific">Hymenobacter metallicola</name>
    <dbReference type="NCBI Taxonomy" id="2563114"/>
    <lineage>
        <taxon>Bacteria</taxon>
        <taxon>Pseudomonadati</taxon>
        <taxon>Bacteroidota</taxon>
        <taxon>Cytophagia</taxon>
        <taxon>Cytophagales</taxon>
        <taxon>Hymenobacteraceae</taxon>
        <taxon>Hymenobacter</taxon>
    </lineage>
</organism>
<accession>A0A4Z0PZ76</accession>
<name>A0A4Z0PZ76_9BACT</name>
<comment type="caution">
    <text evidence="3">The sequence shown here is derived from an EMBL/GenBank/DDBJ whole genome shotgun (WGS) entry which is preliminary data.</text>
</comment>
<evidence type="ECO:0000313" key="4">
    <source>
        <dbReference type="Proteomes" id="UP000298471"/>
    </source>
</evidence>
<dbReference type="EMBL" id="SRMB01000006">
    <property type="protein sequence ID" value="TGE22546.1"/>
    <property type="molecule type" value="Genomic_DNA"/>
</dbReference>
<evidence type="ECO:0000256" key="1">
    <source>
        <dbReference type="SAM" id="MobiDB-lite"/>
    </source>
</evidence>
<reference evidence="3 4" key="1">
    <citation type="submission" date="2019-04" db="EMBL/GenBank/DDBJ databases">
        <authorList>
            <person name="Feng G."/>
            <person name="Zhang J."/>
            <person name="Zhu H."/>
        </authorList>
    </citation>
    <scope>NUCLEOTIDE SEQUENCE [LARGE SCALE GENOMIC DNA]</scope>
    <source>
        <strain evidence="3 4">9PBR-1</strain>
    </source>
</reference>
<dbReference type="PANTHER" id="PTHR36933">
    <property type="entry name" value="SLL0788 PROTEIN"/>
    <property type="match status" value="1"/>
</dbReference>